<evidence type="ECO:0000313" key="1">
    <source>
        <dbReference type="EMBL" id="TYT29612.1"/>
    </source>
</evidence>
<sequence length="44" mass="4937">MKKSCQHCNSLFCKEDDVMCCTATGANRFCCTKMERYFGAVGFA</sequence>
<keyword evidence="2" id="KW-1185">Reference proteome</keyword>
<comment type="caution">
    <text evidence="1">The sequence shown here is derived from an EMBL/GenBank/DDBJ whole genome shotgun (WGS) entry which is preliminary data.</text>
</comment>
<reference evidence="1 2" key="1">
    <citation type="submission" date="2019-08" db="EMBL/GenBank/DDBJ databases">
        <title>The draft genome of Lelliottia nimipressuralis strain CICC 24156.</title>
        <authorList>
            <person name="Wu W."/>
            <person name="Feng Y."/>
            <person name="Zong Z."/>
        </authorList>
    </citation>
    <scope>NUCLEOTIDE SEQUENCE [LARGE SCALE GENOMIC DNA]</scope>
    <source>
        <strain evidence="1 2">CICC 24156</strain>
    </source>
</reference>
<evidence type="ECO:0000313" key="2">
    <source>
        <dbReference type="Proteomes" id="UP000323910"/>
    </source>
</evidence>
<organism evidence="1 2">
    <name type="scientific">Lelliottia nimipressuralis</name>
    <dbReference type="NCBI Taxonomy" id="69220"/>
    <lineage>
        <taxon>Bacteria</taxon>
        <taxon>Pseudomonadati</taxon>
        <taxon>Pseudomonadota</taxon>
        <taxon>Gammaproteobacteria</taxon>
        <taxon>Enterobacterales</taxon>
        <taxon>Enterobacteriaceae</taxon>
        <taxon>Lelliottia</taxon>
    </lineage>
</organism>
<proteinExistence type="predicted"/>
<gene>
    <name evidence="1" type="ORF">FZO59_20455</name>
</gene>
<name>A0ABY3NXF8_9ENTR</name>
<accession>A0ABY3NXF8</accession>
<dbReference type="EMBL" id="VTFR01000013">
    <property type="protein sequence ID" value="TYT29612.1"/>
    <property type="molecule type" value="Genomic_DNA"/>
</dbReference>
<dbReference type="Proteomes" id="UP000323910">
    <property type="component" value="Unassembled WGS sequence"/>
</dbReference>
<protein>
    <submittedName>
        <fullName evidence="1">Reductase</fullName>
    </submittedName>
</protein>